<evidence type="ECO:0000256" key="4">
    <source>
        <dbReference type="ARBA" id="ARBA00022723"/>
    </source>
</evidence>
<dbReference type="Proteomes" id="UP000477311">
    <property type="component" value="Unassembled WGS sequence"/>
</dbReference>
<dbReference type="SUPFAM" id="SSF53738">
    <property type="entry name" value="Phosphoglucomutase, first 3 domains"/>
    <property type="match status" value="2"/>
</dbReference>
<dbReference type="InterPro" id="IPR005844">
    <property type="entry name" value="A-D-PHexomutase_a/b/a-I"/>
</dbReference>
<dbReference type="PANTHER" id="PTHR45745:SF1">
    <property type="entry name" value="PHOSPHOGLUCOMUTASE 2B-RELATED"/>
    <property type="match status" value="1"/>
</dbReference>
<dbReference type="PANTHER" id="PTHR45745">
    <property type="entry name" value="PHOSPHOMANNOMUTASE 45A"/>
    <property type="match status" value="1"/>
</dbReference>
<keyword evidence="4 7" id="KW-0479">Metal-binding</keyword>
<evidence type="ECO:0000259" key="9">
    <source>
        <dbReference type="Pfam" id="PF02878"/>
    </source>
</evidence>
<dbReference type="CDD" id="cd05800">
    <property type="entry name" value="PGM_like2"/>
    <property type="match status" value="1"/>
</dbReference>
<evidence type="ECO:0000256" key="5">
    <source>
        <dbReference type="ARBA" id="ARBA00022842"/>
    </source>
</evidence>
<evidence type="ECO:0000256" key="1">
    <source>
        <dbReference type="ARBA" id="ARBA00001946"/>
    </source>
</evidence>
<comment type="similarity">
    <text evidence="2 7">Belongs to the phosphohexose mutase family.</text>
</comment>
<dbReference type="GO" id="GO:0000287">
    <property type="term" value="F:magnesium ion binding"/>
    <property type="evidence" value="ECO:0007669"/>
    <property type="project" value="InterPro"/>
</dbReference>
<evidence type="ECO:0000259" key="11">
    <source>
        <dbReference type="Pfam" id="PF02880"/>
    </source>
</evidence>
<dbReference type="GO" id="GO:0008973">
    <property type="term" value="F:phosphopentomutase activity"/>
    <property type="evidence" value="ECO:0007669"/>
    <property type="project" value="TreeGrafter"/>
</dbReference>
<dbReference type="InterPro" id="IPR016066">
    <property type="entry name" value="A-D-PHexomutase_CS"/>
</dbReference>
<evidence type="ECO:0000313" key="13">
    <source>
        <dbReference type="Proteomes" id="UP000477311"/>
    </source>
</evidence>
<keyword evidence="13" id="KW-1185">Reference proteome</keyword>
<dbReference type="GO" id="GO:0005975">
    <property type="term" value="P:carbohydrate metabolic process"/>
    <property type="evidence" value="ECO:0007669"/>
    <property type="project" value="InterPro"/>
</dbReference>
<dbReference type="Pfam" id="PF02878">
    <property type="entry name" value="PGM_PMM_I"/>
    <property type="match status" value="1"/>
</dbReference>
<dbReference type="Pfam" id="PF00408">
    <property type="entry name" value="PGM_PMM_IV"/>
    <property type="match status" value="1"/>
</dbReference>
<dbReference type="Gene3D" id="3.40.120.10">
    <property type="entry name" value="Alpha-D-Glucose-1,6-Bisphosphate, subunit A, domain 3"/>
    <property type="match status" value="3"/>
</dbReference>
<gene>
    <name evidence="12" type="ORF">G4L39_10280</name>
</gene>
<dbReference type="InterPro" id="IPR016055">
    <property type="entry name" value="A-D-PHexomutase_a/b/a-I/II/III"/>
</dbReference>
<evidence type="ECO:0000256" key="6">
    <source>
        <dbReference type="ARBA" id="ARBA00023235"/>
    </source>
</evidence>
<name>A0A6M1RI94_9BACT</name>
<comment type="cofactor">
    <cofactor evidence="1">
        <name>Mg(2+)</name>
        <dbReference type="ChEBI" id="CHEBI:18420"/>
    </cofactor>
</comment>
<keyword evidence="6" id="KW-0413">Isomerase</keyword>
<reference evidence="12 13" key="1">
    <citation type="submission" date="2020-02" db="EMBL/GenBank/DDBJ databases">
        <title>Draft genome sequence of Limisphaera ngatamarikiensis NGM72.4T, a thermophilic Verrucomicrobia grouped in subdivision 3.</title>
        <authorList>
            <person name="Carere C.R."/>
            <person name="Steen J."/>
            <person name="Hugenholtz P."/>
            <person name="Stott M.B."/>
        </authorList>
    </citation>
    <scope>NUCLEOTIDE SEQUENCE [LARGE SCALE GENOMIC DNA]</scope>
    <source>
        <strain evidence="12 13">NGM72.4</strain>
    </source>
</reference>
<dbReference type="InterPro" id="IPR005845">
    <property type="entry name" value="A-D-PHexomutase_a/b/a-II"/>
</dbReference>
<evidence type="ECO:0000256" key="3">
    <source>
        <dbReference type="ARBA" id="ARBA00022553"/>
    </source>
</evidence>
<sequence length="480" mass="52882">MKTSSAPPTQPLRFGTDGWRAVIAEAFTFDNVARVAQAAADYWRDHPVPGRPNRVAIGYDRRFFSDRFAQCAAEVFAANDYEVILTPVATPTPAVSLAVRDRLCVGGVMITASHNPLIFNGFKLKSHYGGSSDPDTCKAVESYLDRSPVRRMPAAEAEARGRLRRIDLRPDHARAIRKLVDFQLIRRTGLRLAHDALYGAGAGMFEAILKGGRCKVTSLHTEHDVLFGGLTPEPIPRNYGPASEFLRRHPHDLCLVNDGDADRLGALDGRGQPLTTHQVVCLILYHLHQNRGLTGRVVKTLTLTSMVDKMCAAWNLPLLETGVGFKYICPEMVKGDVLLGAEESGGIGLPGHIPERDGLAAGLVLLELLAQTGKSVRQLLGQLERQFGPHRYGRQDLHLPQDRCAALLNRLRSQPPDRLGRRPVADIKTFDGVKIIANNGAWLMLRGSGTEPVLRIYAEAATESEVEQLLRLGLRWTRQV</sequence>
<comment type="caution">
    <text evidence="12">The sequence shown here is derived from an EMBL/GenBank/DDBJ whole genome shotgun (WGS) entry which is preliminary data.</text>
</comment>
<protein>
    <submittedName>
        <fullName evidence="12">Phosphoglucomutase/phosphomannomutase family protein</fullName>
    </submittedName>
</protein>
<feature type="domain" description="Alpha-D-phosphohexomutase alpha/beta/alpha" evidence="10">
    <location>
        <begin position="172"/>
        <end position="271"/>
    </location>
</feature>
<keyword evidence="5 7" id="KW-0460">Magnesium</keyword>
<dbReference type="Gene3D" id="3.30.310.50">
    <property type="entry name" value="Alpha-D-phosphohexomutase, C-terminal domain"/>
    <property type="match status" value="1"/>
</dbReference>
<organism evidence="12 13">
    <name type="scientific">Limisphaera ngatamarikiensis</name>
    <dbReference type="NCBI Taxonomy" id="1324935"/>
    <lineage>
        <taxon>Bacteria</taxon>
        <taxon>Pseudomonadati</taxon>
        <taxon>Verrucomicrobiota</taxon>
        <taxon>Verrucomicrobiia</taxon>
        <taxon>Limisphaerales</taxon>
        <taxon>Limisphaeraceae</taxon>
        <taxon>Limisphaera</taxon>
    </lineage>
</organism>
<dbReference type="InterPro" id="IPR005841">
    <property type="entry name" value="Alpha-D-phosphohexomutase_SF"/>
</dbReference>
<dbReference type="EMBL" id="JAAKYA010000071">
    <property type="protein sequence ID" value="NGO39778.1"/>
    <property type="molecule type" value="Genomic_DNA"/>
</dbReference>
<dbReference type="PROSITE" id="PS00710">
    <property type="entry name" value="PGM_PMM"/>
    <property type="match status" value="1"/>
</dbReference>
<accession>A0A6M1RI94</accession>
<dbReference type="InterPro" id="IPR005846">
    <property type="entry name" value="A-D-PHexomutase_a/b/a-III"/>
</dbReference>
<evidence type="ECO:0000313" key="12">
    <source>
        <dbReference type="EMBL" id="NGO39778.1"/>
    </source>
</evidence>
<evidence type="ECO:0000259" key="10">
    <source>
        <dbReference type="Pfam" id="PF02879"/>
    </source>
</evidence>
<feature type="domain" description="Alpha-D-phosphohexomutase C-terminal" evidence="8">
    <location>
        <begin position="429"/>
        <end position="469"/>
    </location>
</feature>
<evidence type="ECO:0000256" key="7">
    <source>
        <dbReference type="RuleBase" id="RU004326"/>
    </source>
</evidence>
<dbReference type="Pfam" id="PF02879">
    <property type="entry name" value="PGM_PMM_II"/>
    <property type="match status" value="1"/>
</dbReference>
<dbReference type="SUPFAM" id="SSF55957">
    <property type="entry name" value="Phosphoglucomutase, C-terminal domain"/>
    <property type="match status" value="1"/>
</dbReference>
<evidence type="ECO:0000256" key="2">
    <source>
        <dbReference type="ARBA" id="ARBA00010231"/>
    </source>
</evidence>
<dbReference type="Pfam" id="PF02880">
    <property type="entry name" value="PGM_PMM_III"/>
    <property type="match status" value="1"/>
</dbReference>
<dbReference type="AlphaFoldDB" id="A0A6M1RI94"/>
<evidence type="ECO:0000259" key="8">
    <source>
        <dbReference type="Pfam" id="PF00408"/>
    </source>
</evidence>
<dbReference type="InterPro" id="IPR005843">
    <property type="entry name" value="A-D-PHexomutase_C"/>
</dbReference>
<dbReference type="GO" id="GO:0006166">
    <property type="term" value="P:purine ribonucleoside salvage"/>
    <property type="evidence" value="ECO:0007669"/>
    <property type="project" value="TreeGrafter"/>
</dbReference>
<dbReference type="PRINTS" id="PR00509">
    <property type="entry name" value="PGMPMM"/>
</dbReference>
<proteinExistence type="inferred from homology"/>
<feature type="domain" description="Alpha-D-phosphohexomutase alpha/beta/alpha" evidence="11">
    <location>
        <begin position="277"/>
        <end position="383"/>
    </location>
</feature>
<feature type="domain" description="Alpha-D-phosphohexomutase alpha/beta/alpha" evidence="9">
    <location>
        <begin position="13"/>
        <end position="145"/>
    </location>
</feature>
<keyword evidence="3" id="KW-0597">Phosphoprotein</keyword>
<dbReference type="RefSeq" id="WP_165108004.1">
    <property type="nucleotide sequence ID" value="NZ_JAAKYA010000071.1"/>
</dbReference>
<dbReference type="InterPro" id="IPR036900">
    <property type="entry name" value="A-D-PHexomutase_C_sf"/>
</dbReference>